<dbReference type="SUPFAM" id="SSF64167">
    <property type="entry name" value="SurE-like"/>
    <property type="match status" value="1"/>
</dbReference>
<evidence type="ECO:0000256" key="4">
    <source>
        <dbReference type="SAM" id="MobiDB-lite"/>
    </source>
</evidence>
<dbReference type="KEGG" id="more:E1B28_011427"/>
<keyword evidence="3" id="KW-0378">Hydrolase</keyword>
<dbReference type="EMBL" id="CM032187">
    <property type="protein sequence ID" value="KAG7089774.1"/>
    <property type="molecule type" value="Genomic_DNA"/>
</dbReference>
<dbReference type="AlphaFoldDB" id="A0A9P7RU34"/>
<dbReference type="GO" id="GO:0046872">
    <property type="term" value="F:metal ion binding"/>
    <property type="evidence" value="ECO:0007669"/>
    <property type="project" value="UniProtKB-KW"/>
</dbReference>
<dbReference type="Gene3D" id="3.40.1210.10">
    <property type="entry name" value="Survival protein SurE-like phosphatase/nucleotidase"/>
    <property type="match status" value="1"/>
</dbReference>
<sequence>MPSVMVRVMNSMIRWLCEPPRRCSEDSIHRTSFDLSGFYTRWTREQYIRSSVVSHRYPKPLNMKTAAILSFVALFALGQSQRIVLTNDDGWAVTMIRAQYDALKASGFSTVLSAPAENQSGKGSSSAPPTALEQPCQFDTCPVGSPPEGSEPDDPNINYVNSFPVDAARFGIQTLSSQLLGDAPDFVVSGPNIGNNLFSLGGSGTVGAASEAALEGIPSTAFSAGSSVQSVSYTTLTTDPDSDGSKAARVYAELTVKFTNALLAGPKPILPPNISVNVNYPPVTDSCATASDFKFVLTRVTPDFKGDDVKQCGVTLLPDETSVIVADTLLSYCFVTVSVIDARIKKDVDAATQQVVRDRLSSFLSCLIQI</sequence>
<reference evidence="6" key="1">
    <citation type="journal article" date="2021" name="Genome Biol. Evol.">
        <title>The assembled and annotated genome of the fairy-ring fungus Marasmius oreades.</title>
        <authorList>
            <person name="Hiltunen M."/>
            <person name="Ament-Velasquez S.L."/>
            <person name="Johannesson H."/>
        </authorList>
    </citation>
    <scope>NUCLEOTIDE SEQUENCE</scope>
    <source>
        <strain evidence="6">03SP1</strain>
    </source>
</reference>
<dbReference type="InterPro" id="IPR002828">
    <property type="entry name" value="SurE-like_Pase/nucleotidase"/>
</dbReference>
<evidence type="ECO:0000256" key="2">
    <source>
        <dbReference type="ARBA" id="ARBA00022723"/>
    </source>
</evidence>
<protein>
    <recommendedName>
        <fullName evidence="5">Survival protein SurE-like phosphatase/nucleotidase domain-containing protein</fullName>
    </recommendedName>
</protein>
<dbReference type="RefSeq" id="XP_043006244.1">
    <property type="nucleotide sequence ID" value="XM_043156457.1"/>
</dbReference>
<keyword evidence="2" id="KW-0479">Metal-binding</keyword>
<dbReference type="GO" id="GO:0008252">
    <property type="term" value="F:nucleotidase activity"/>
    <property type="evidence" value="ECO:0007669"/>
    <property type="project" value="InterPro"/>
</dbReference>
<evidence type="ECO:0000256" key="3">
    <source>
        <dbReference type="ARBA" id="ARBA00022801"/>
    </source>
</evidence>
<evidence type="ECO:0000313" key="6">
    <source>
        <dbReference type="EMBL" id="KAG7089774.1"/>
    </source>
</evidence>
<dbReference type="InterPro" id="IPR030048">
    <property type="entry name" value="SurE"/>
</dbReference>
<dbReference type="InterPro" id="IPR036523">
    <property type="entry name" value="SurE-like_sf"/>
</dbReference>
<evidence type="ECO:0000313" key="7">
    <source>
        <dbReference type="Proteomes" id="UP001049176"/>
    </source>
</evidence>
<feature type="compositionally biased region" description="Polar residues" evidence="4">
    <location>
        <begin position="115"/>
        <end position="128"/>
    </location>
</feature>
<feature type="domain" description="Survival protein SurE-like phosphatase/nucleotidase" evidence="5">
    <location>
        <begin position="83"/>
        <end position="286"/>
    </location>
</feature>
<dbReference type="PANTHER" id="PTHR30457:SF0">
    <property type="entry name" value="PHOSPHATASE, PUTATIVE (AFU_ORTHOLOGUE AFUA_4G01070)-RELATED"/>
    <property type="match status" value="1"/>
</dbReference>
<dbReference type="OrthoDB" id="4018688at2759"/>
<dbReference type="PANTHER" id="PTHR30457">
    <property type="entry name" value="5'-NUCLEOTIDASE SURE"/>
    <property type="match status" value="1"/>
</dbReference>
<evidence type="ECO:0000256" key="1">
    <source>
        <dbReference type="ARBA" id="ARBA00011062"/>
    </source>
</evidence>
<comment type="similarity">
    <text evidence="1">Belongs to the SurE nucleotidase family.</text>
</comment>
<organism evidence="6 7">
    <name type="scientific">Marasmius oreades</name>
    <name type="common">fairy-ring Marasmius</name>
    <dbReference type="NCBI Taxonomy" id="181124"/>
    <lineage>
        <taxon>Eukaryota</taxon>
        <taxon>Fungi</taxon>
        <taxon>Dikarya</taxon>
        <taxon>Basidiomycota</taxon>
        <taxon>Agaricomycotina</taxon>
        <taxon>Agaricomycetes</taxon>
        <taxon>Agaricomycetidae</taxon>
        <taxon>Agaricales</taxon>
        <taxon>Marasmiineae</taxon>
        <taxon>Marasmiaceae</taxon>
        <taxon>Marasmius</taxon>
    </lineage>
</organism>
<accession>A0A9P7RU34</accession>
<name>A0A9P7RU34_9AGAR</name>
<dbReference type="Proteomes" id="UP001049176">
    <property type="component" value="Chromosome 7"/>
</dbReference>
<feature type="region of interest" description="Disordered" evidence="4">
    <location>
        <begin position="115"/>
        <end position="155"/>
    </location>
</feature>
<dbReference type="Pfam" id="PF01975">
    <property type="entry name" value="SurE"/>
    <property type="match status" value="1"/>
</dbReference>
<evidence type="ECO:0000259" key="5">
    <source>
        <dbReference type="Pfam" id="PF01975"/>
    </source>
</evidence>
<comment type="caution">
    <text evidence="6">The sequence shown here is derived from an EMBL/GenBank/DDBJ whole genome shotgun (WGS) entry which is preliminary data.</text>
</comment>
<keyword evidence="7" id="KW-1185">Reference proteome</keyword>
<dbReference type="GeneID" id="66080502"/>
<proteinExistence type="inferred from homology"/>
<gene>
    <name evidence="6" type="ORF">E1B28_011427</name>
</gene>